<dbReference type="Proteomes" id="UP000245410">
    <property type="component" value="Unassembled WGS sequence"/>
</dbReference>
<organism evidence="14 15">
    <name type="scientific">Micromonospora acroterricola</name>
    <dbReference type="NCBI Taxonomy" id="2202421"/>
    <lineage>
        <taxon>Bacteria</taxon>
        <taxon>Bacillati</taxon>
        <taxon>Actinomycetota</taxon>
        <taxon>Actinomycetes</taxon>
        <taxon>Micromonosporales</taxon>
        <taxon>Micromonosporaceae</taxon>
        <taxon>Micromonospora</taxon>
    </lineage>
</organism>
<feature type="binding site" evidence="8">
    <location>
        <position position="277"/>
    </location>
    <ligand>
        <name>substrate</name>
    </ligand>
</feature>
<keyword evidence="14" id="KW-0121">Carboxypeptidase</keyword>
<feature type="domain" description="Peptidase S11 D-alanyl-D-alanine carboxypeptidase A N-terminal" evidence="13">
    <location>
        <begin position="77"/>
        <end position="307"/>
    </location>
</feature>
<dbReference type="PANTHER" id="PTHR21581:SF33">
    <property type="entry name" value="D-ALANYL-D-ALANINE CARBOXYPEPTIDASE DACB"/>
    <property type="match status" value="1"/>
</dbReference>
<evidence type="ECO:0000256" key="12">
    <source>
        <dbReference type="SAM" id="SignalP"/>
    </source>
</evidence>
<comment type="caution">
    <text evidence="14">The sequence shown here is derived from an EMBL/GenBank/DDBJ whole genome shotgun (WGS) entry which is preliminary data.</text>
</comment>
<feature type="region of interest" description="Disordered" evidence="10">
    <location>
        <begin position="34"/>
        <end position="55"/>
    </location>
</feature>
<feature type="signal peptide" evidence="12">
    <location>
        <begin position="1"/>
        <end position="25"/>
    </location>
</feature>
<feature type="region of interest" description="Disordered" evidence="10">
    <location>
        <begin position="342"/>
        <end position="367"/>
    </location>
</feature>
<keyword evidence="11" id="KW-1133">Transmembrane helix</keyword>
<evidence type="ECO:0000256" key="2">
    <source>
        <dbReference type="ARBA" id="ARBA00022729"/>
    </source>
</evidence>
<feature type="compositionally biased region" description="Low complexity" evidence="10">
    <location>
        <begin position="344"/>
        <end position="367"/>
    </location>
</feature>
<feature type="compositionally biased region" description="Pro residues" evidence="10">
    <location>
        <begin position="41"/>
        <end position="52"/>
    </location>
</feature>
<evidence type="ECO:0000256" key="4">
    <source>
        <dbReference type="ARBA" id="ARBA00022960"/>
    </source>
</evidence>
<evidence type="ECO:0000256" key="11">
    <source>
        <dbReference type="SAM" id="Phobius"/>
    </source>
</evidence>
<dbReference type="InterPro" id="IPR001967">
    <property type="entry name" value="Peptidase_S11_N"/>
</dbReference>
<dbReference type="EMBL" id="QGKR01000222">
    <property type="protein sequence ID" value="PWR07493.1"/>
    <property type="molecule type" value="Genomic_DNA"/>
</dbReference>
<dbReference type="PRINTS" id="PR00725">
    <property type="entry name" value="DADACBPTASE1"/>
</dbReference>
<evidence type="ECO:0000256" key="7">
    <source>
        <dbReference type="PIRSR" id="PIRSR618044-1"/>
    </source>
</evidence>
<accession>A0A317D4A1</accession>
<dbReference type="Pfam" id="PF00768">
    <property type="entry name" value="Peptidase_S11"/>
    <property type="match status" value="1"/>
</dbReference>
<reference evidence="14 15" key="1">
    <citation type="submission" date="2018-05" db="EMBL/GenBank/DDBJ databases">
        <title>Micromonospora atacamensis sp. nov., a novel actinobacteria isolated from high altitude Atacama Desert soil.</title>
        <authorList>
            <person name="Carro L."/>
            <person name="Golinska P."/>
            <person name="Klenk H.-P."/>
            <person name="Goodfellow M."/>
        </authorList>
    </citation>
    <scope>NUCLEOTIDE SEQUENCE [LARGE SCALE GENOMIC DNA]</scope>
    <source>
        <strain evidence="14 15">5R2A7</strain>
    </source>
</reference>
<feature type="active site" description="Proton acceptor" evidence="7">
    <location>
        <position position="112"/>
    </location>
</feature>
<evidence type="ECO:0000256" key="3">
    <source>
        <dbReference type="ARBA" id="ARBA00022801"/>
    </source>
</evidence>
<evidence type="ECO:0000256" key="5">
    <source>
        <dbReference type="ARBA" id="ARBA00022984"/>
    </source>
</evidence>
<feature type="active site" description="Acyl-ester intermediate" evidence="7">
    <location>
        <position position="109"/>
    </location>
</feature>
<keyword evidence="3" id="KW-0378">Hydrolase</keyword>
<evidence type="ECO:0000256" key="8">
    <source>
        <dbReference type="PIRSR" id="PIRSR618044-2"/>
    </source>
</evidence>
<dbReference type="SUPFAM" id="SSF56601">
    <property type="entry name" value="beta-lactamase/transpeptidase-like"/>
    <property type="match status" value="1"/>
</dbReference>
<feature type="transmembrane region" description="Helical" evidence="11">
    <location>
        <begin position="374"/>
        <end position="394"/>
    </location>
</feature>
<proteinExistence type="inferred from homology"/>
<dbReference type="RefSeq" id="WP_109818735.1">
    <property type="nucleotide sequence ID" value="NZ_QGKR01000222.1"/>
</dbReference>
<keyword evidence="14" id="KW-0645">Protease</keyword>
<keyword evidence="15" id="KW-1185">Reference proteome</keyword>
<protein>
    <submittedName>
        <fullName evidence="14">D-alanyl-D-alanine carboxypeptidase</fullName>
    </submittedName>
</protein>
<keyword evidence="5" id="KW-0573">Peptidoglycan synthesis</keyword>
<keyword evidence="4" id="KW-0133">Cell shape</keyword>
<dbReference type="PANTHER" id="PTHR21581">
    <property type="entry name" value="D-ALANYL-D-ALANINE CARBOXYPEPTIDASE"/>
    <property type="match status" value="1"/>
</dbReference>
<sequence>MRAALLAVTASAVLLAPAAVAPGHAAATTVRCPRAPAPAMSRPPRPSPPPAVPEQRVVGGAGLATSGLVVPAGVGAPPAVTATSWLVADLDTGQVLGGCGPHEYGTPASVQKLLLAATMLPRLDPKQTVTVTAEDMDIEPGSSAVGLVEGGRYTVETVWLGLLLNSGNEAANVLARLGGGAEGAAGGVRAMNERAHRLGALQTHAVTPSGLDGEGQFTSAYDLALIARACFAEPTFQRYALTQQARIPAQPAQRTKGFQIQNENQLIYRYPGALGGKTGFTDLARHTYVGAAQRDGRRLVVTLLGAEPAPLRGWEQGAALLDWGFTLPRDAAVGRLVEPGELTAAPSSAPSEPAASGAPRPAAASGPVRSGSGWLWLVTVLSGAGVLLLGGLLWRRRRRLS</sequence>
<keyword evidence="11" id="KW-0472">Membrane</keyword>
<comment type="similarity">
    <text evidence="1 9">Belongs to the peptidase S11 family.</text>
</comment>
<feature type="active site" evidence="7">
    <location>
        <position position="166"/>
    </location>
</feature>
<dbReference type="GO" id="GO:0008360">
    <property type="term" value="P:regulation of cell shape"/>
    <property type="evidence" value="ECO:0007669"/>
    <property type="project" value="UniProtKB-KW"/>
</dbReference>
<evidence type="ECO:0000313" key="14">
    <source>
        <dbReference type="EMBL" id="PWR07493.1"/>
    </source>
</evidence>
<evidence type="ECO:0000259" key="13">
    <source>
        <dbReference type="Pfam" id="PF00768"/>
    </source>
</evidence>
<dbReference type="GO" id="GO:0009002">
    <property type="term" value="F:serine-type D-Ala-D-Ala carboxypeptidase activity"/>
    <property type="evidence" value="ECO:0007669"/>
    <property type="project" value="InterPro"/>
</dbReference>
<evidence type="ECO:0000256" key="10">
    <source>
        <dbReference type="SAM" id="MobiDB-lite"/>
    </source>
</evidence>
<evidence type="ECO:0000256" key="6">
    <source>
        <dbReference type="ARBA" id="ARBA00023316"/>
    </source>
</evidence>
<evidence type="ECO:0000313" key="15">
    <source>
        <dbReference type="Proteomes" id="UP000245410"/>
    </source>
</evidence>
<gene>
    <name evidence="14" type="ORF">DKT68_18895</name>
</gene>
<dbReference type="InterPro" id="IPR018044">
    <property type="entry name" value="Peptidase_S11"/>
</dbReference>
<feature type="chain" id="PRO_5039364856" evidence="12">
    <location>
        <begin position="26"/>
        <end position="401"/>
    </location>
</feature>
<dbReference type="GO" id="GO:0006508">
    <property type="term" value="P:proteolysis"/>
    <property type="evidence" value="ECO:0007669"/>
    <property type="project" value="InterPro"/>
</dbReference>
<dbReference type="Gene3D" id="3.40.710.10">
    <property type="entry name" value="DD-peptidase/beta-lactamase superfamily"/>
    <property type="match status" value="1"/>
</dbReference>
<evidence type="ECO:0000256" key="9">
    <source>
        <dbReference type="RuleBase" id="RU004016"/>
    </source>
</evidence>
<dbReference type="OrthoDB" id="3663940at2"/>
<dbReference type="InterPro" id="IPR012338">
    <property type="entry name" value="Beta-lactam/transpept-like"/>
</dbReference>
<dbReference type="GO" id="GO:0009252">
    <property type="term" value="P:peptidoglycan biosynthetic process"/>
    <property type="evidence" value="ECO:0007669"/>
    <property type="project" value="UniProtKB-KW"/>
</dbReference>
<name>A0A317D4A1_9ACTN</name>
<keyword evidence="6" id="KW-0961">Cell wall biogenesis/degradation</keyword>
<keyword evidence="2 12" id="KW-0732">Signal</keyword>
<dbReference type="AlphaFoldDB" id="A0A317D4A1"/>
<dbReference type="GO" id="GO:0071555">
    <property type="term" value="P:cell wall organization"/>
    <property type="evidence" value="ECO:0007669"/>
    <property type="project" value="UniProtKB-KW"/>
</dbReference>
<keyword evidence="11" id="KW-0812">Transmembrane</keyword>
<evidence type="ECO:0000256" key="1">
    <source>
        <dbReference type="ARBA" id="ARBA00007164"/>
    </source>
</evidence>